<proteinExistence type="predicted"/>
<evidence type="ECO:0000313" key="3">
    <source>
        <dbReference type="WBParaSite" id="Gr19_v10_g15151.t1"/>
    </source>
</evidence>
<feature type="compositionally biased region" description="Low complexity" evidence="1">
    <location>
        <begin position="167"/>
        <end position="183"/>
    </location>
</feature>
<feature type="region of interest" description="Disordered" evidence="1">
    <location>
        <begin position="167"/>
        <end position="189"/>
    </location>
</feature>
<evidence type="ECO:0000256" key="1">
    <source>
        <dbReference type="SAM" id="MobiDB-lite"/>
    </source>
</evidence>
<name>A0A914H9X1_GLORO</name>
<dbReference type="AlphaFoldDB" id="A0A914H9X1"/>
<accession>A0A914H9X1</accession>
<dbReference type="Proteomes" id="UP000887572">
    <property type="component" value="Unplaced"/>
</dbReference>
<dbReference type="WBParaSite" id="Gr19_v10_g15151.t1">
    <property type="protein sequence ID" value="Gr19_v10_g15151.t1"/>
    <property type="gene ID" value="Gr19_v10_g15151"/>
</dbReference>
<reference evidence="3" key="1">
    <citation type="submission" date="2022-11" db="UniProtKB">
        <authorList>
            <consortium name="WormBaseParasite"/>
        </authorList>
    </citation>
    <scope>IDENTIFICATION</scope>
</reference>
<protein>
    <submittedName>
        <fullName evidence="3">Secreted protein</fullName>
    </submittedName>
</protein>
<keyword evidence="2" id="KW-1185">Reference proteome</keyword>
<organism evidence="2 3">
    <name type="scientific">Globodera rostochiensis</name>
    <name type="common">Golden nematode worm</name>
    <name type="synonym">Heterodera rostochiensis</name>
    <dbReference type="NCBI Taxonomy" id="31243"/>
    <lineage>
        <taxon>Eukaryota</taxon>
        <taxon>Metazoa</taxon>
        <taxon>Ecdysozoa</taxon>
        <taxon>Nematoda</taxon>
        <taxon>Chromadorea</taxon>
        <taxon>Rhabditida</taxon>
        <taxon>Tylenchina</taxon>
        <taxon>Tylenchomorpha</taxon>
        <taxon>Tylenchoidea</taxon>
        <taxon>Heteroderidae</taxon>
        <taxon>Heteroderinae</taxon>
        <taxon>Globodera</taxon>
    </lineage>
</organism>
<sequence>MELKLGKTSLWIVVNTLVITILLQTCQFRPAHSVMLYAIYPTHIAEHRFGHPLGIEENTEQIAQMGDGGQRQRLQAVAAPFWDRQSEKPVEKRTAVARLSRFIDAYLSPTLSRRHRRLALNTAAGDDGQLLLEKPIARASANNLRRHAFHRTGGTILLGKRVDEAAQAVPAPAEAETSSSSQQQHDEDNSPLMLLSIVHQPLDGIVVGRRR</sequence>
<evidence type="ECO:0000313" key="2">
    <source>
        <dbReference type="Proteomes" id="UP000887572"/>
    </source>
</evidence>